<organism evidence="1 2">
    <name type="scientific">Armillaria borealis</name>
    <dbReference type="NCBI Taxonomy" id="47425"/>
    <lineage>
        <taxon>Eukaryota</taxon>
        <taxon>Fungi</taxon>
        <taxon>Dikarya</taxon>
        <taxon>Basidiomycota</taxon>
        <taxon>Agaricomycotina</taxon>
        <taxon>Agaricomycetes</taxon>
        <taxon>Agaricomycetidae</taxon>
        <taxon>Agaricales</taxon>
        <taxon>Marasmiineae</taxon>
        <taxon>Physalacriaceae</taxon>
        <taxon>Armillaria</taxon>
    </lineage>
</organism>
<dbReference type="Proteomes" id="UP001175226">
    <property type="component" value="Unassembled WGS sequence"/>
</dbReference>
<accession>A0AA39IWJ4</accession>
<gene>
    <name evidence="1" type="ORF">EV421DRAFT_1743445</name>
</gene>
<proteinExistence type="predicted"/>
<reference evidence="1" key="1">
    <citation type="submission" date="2023-06" db="EMBL/GenBank/DDBJ databases">
        <authorList>
            <consortium name="Lawrence Berkeley National Laboratory"/>
            <person name="Ahrendt S."/>
            <person name="Sahu N."/>
            <person name="Indic B."/>
            <person name="Wong-Bajracharya J."/>
            <person name="Merenyi Z."/>
            <person name="Ke H.-M."/>
            <person name="Monk M."/>
            <person name="Kocsube S."/>
            <person name="Drula E."/>
            <person name="Lipzen A."/>
            <person name="Balint B."/>
            <person name="Henrissat B."/>
            <person name="Andreopoulos B."/>
            <person name="Martin F.M."/>
            <person name="Harder C.B."/>
            <person name="Rigling D."/>
            <person name="Ford K.L."/>
            <person name="Foster G.D."/>
            <person name="Pangilinan J."/>
            <person name="Papanicolaou A."/>
            <person name="Barry K."/>
            <person name="LaButti K."/>
            <person name="Viragh M."/>
            <person name="Koriabine M."/>
            <person name="Yan M."/>
            <person name="Riley R."/>
            <person name="Champramary S."/>
            <person name="Plett K.L."/>
            <person name="Tsai I.J."/>
            <person name="Slot J."/>
            <person name="Sipos G."/>
            <person name="Plett J."/>
            <person name="Nagy L.G."/>
            <person name="Grigoriev I.V."/>
        </authorList>
    </citation>
    <scope>NUCLEOTIDE SEQUENCE</scope>
    <source>
        <strain evidence="1">FPL87.14</strain>
    </source>
</reference>
<protein>
    <submittedName>
        <fullName evidence="1">Uncharacterized protein</fullName>
    </submittedName>
</protein>
<evidence type="ECO:0000313" key="1">
    <source>
        <dbReference type="EMBL" id="KAK0431054.1"/>
    </source>
</evidence>
<comment type="caution">
    <text evidence="1">The sequence shown here is derived from an EMBL/GenBank/DDBJ whole genome shotgun (WGS) entry which is preliminary data.</text>
</comment>
<dbReference type="AlphaFoldDB" id="A0AA39IWJ4"/>
<evidence type="ECO:0000313" key="2">
    <source>
        <dbReference type="Proteomes" id="UP001175226"/>
    </source>
</evidence>
<sequence length="204" mass="23101">MPTTLHTVRFLVAELGSDNEDATHYHAKLVSIHHHNTNSVSKTYRSGRDDDYYLSYCHPDSLLGSVPFQDEKSSFPYLKRSSKTKRFERIGVGTVLLVERHSGDEKAVLKLAERRYRGSNKGVDMQSSWWKGKVNSGATSAIGPDAASVSTTATGAIDFNHLLRVLPFTKDVLSDNPQQYQQLFYSPSHRRFRYFKRRKTSDGA</sequence>
<dbReference type="EMBL" id="JAUEPT010000124">
    <property type="protein sequence ID" value="KAK0431054.1"/>
    <property type="molecule type" value="Genomic_DNA"/>
</dbReference>
<name>A0AA39IWJ4_9AGAR</name>
<keyword evidence="2" id="KW-1185">Reference proteome</keyword>